<dbReference type="EMBL" id="JAAALK010000288">
    <property type="protein sequence ID" value="KAG8053477.1"/>
    <property type="molecule type" value="Genomic_DNA"/>
</dbReference>
<dbReference type="AlphaFoldDB" id="A0A8J5V0X2"/>
<reference evidence="1" key="1">
    <citation type="journal article" date="2021" name="bioRxiv">
        <title>Whole Genome Assembly and Annotation of Northern Wild Rice, Zizania palustris L., Supports a Whole Genome Duplication in the Zizania Genus.</title>
        <authorList>
            <person name="Haas M."/>
            <person name="Kono T."/>
            <person name="Macchietto M."/>
            <person name="Millas R."/>
            <person name="McGilp L."/>
            <person name="Shao M."/>
            <person name="Duquette J."/>
            <person name="Hirsch C.N."/>
            <person name="Kimball J."/>
        </authorList>
    </citation>
    <scope>NUCLEOTIDE SEQUENCE</scope>
    <source>
        <tissue evidence="1">Fresh leaf tissue</tissue>
    </source>
</reference>
<protein>
    <submittedName>
        <fullName evidence="1">Uncharacterized protein</fullName>
    </submittedName>
</protein>
<reference evidence="1" key="2">
    <citation type="submission" date="2021-02" db="EMBL/GenBank/DDBJ databases">
        <authorList>
            <person name="Kimball J.A."/>
            <person name="Haas M.W."/>
            <person name="Macchietto M."/>
            <person name="Kono T."/>
            <person name="Duquette J."/>
            <person name="Shao M."/>
        </authorList>
    </citation>
    <scope>NUCLEOTIDE SEQUENCE</scope>
    <source>
        <tissue evidence="1">Fresh leaf tissue</tissue>
    </source>
</reference>
<evidence type="ECO:0000313" key="2">
    <source>
        <dbReference type="Proteomes" id="UP000729402"/>
    </source>
</evidence>
<proteinExistence type="predicted"/>
<accession>A0A8J5V0X2</accession>
<comment type="caution">
    <text evidence="1">The sequence shown here is derived from an EMBL/GenBank/DDBJ whole genome shotgun (WGS) entry which is preliminary data.</text>
</comment>
<dbReference type="Proteomes" id="UP000729402">
    <property type="component" value="Unassembled WGS sequence"/>
</dbReference>
<evidence type="ECO:0000313" key="1">
    <source>
        <dbReference type="EMBL" id="KAG8053477.1"/>
    </source>
</evidence>
<keyword evidence="2" id="KW-1185">Reference proteome</keyword>
<sequence>MKLRTHLSVNLHGSSALDRHEQTRSAVADSEDACSKGRIKIVLLKLSKHRSKMRTVTVASDGYEQQAKLTFGDASQLVASTPYKDSSRACWCNYTVQIVRNSQERSCVLAEPKKNLTANLVSAWKQSMGDGEKGVVKPEAWRGRCCVQESTSEVIIYKLKVANSSMKPEEEFGDFQLMVHQIYKCPR</sequence>
<organism evidence="1 2">
    <name type="scientific">Zizania palustris</name>
    <name type="common">Northern wild rice</name>
    <dbReference type="NCBI Taxonomy" id="103762"/>
    <lineage>
        <taxon>Eukaryota</taxon>
        <taxon>Viridiplantae</taxon>
        <taxon>Streptophyta</taxon>
        <taxon>Embryophyta</taxon>
        <taxon>Tracheophyta</taxon>
        <taxon>Spermatophyta</taxon>
        <taxon>Magnoliopsida</taxon>
        <taxon>Liliopsida</taxon>
        <taxon>Poales</taxon>
        <taxon>Poaceae</taxon>
        <taxon>BOP clade</taxon>
        <taxon>Oryzoideae</taxon>
        <taxon>Oryzeae</taxon>
        <taxon>Zizaniinae</taxon>
        <taxon>Zizania</taxon>
    </lineage>
</organism>
<name>A0A8J5V0X2_ZIZPA</name>
<gene>
    <name evidence="1" type="ORF">GUJ93_ZPchr0001g30713</name>
</gene>